<organism evidence="1 2">
    <name type="scientific">Pelagimonas varians</name>
    <dbReference type="NCBI Taxonomy" id="696760"/>
    <lineage>
        <taxon>Bacteria</taxon>
        <taxon>Pseudomonadati</taxon>
        <taxon>Pseudomonadota</taxon>
        <taxon>Alphaproteobacteria</taxon>
        <taxon>Rhodobacterales</taxon>
        <taxon>Roseobacteraceae</taxon>
        <taxon>Pelagimonas</taxon>
    </lineage>
</organism>
<accession>A0A238K7T6</accession>
<proteinExistence type="predicted"/>
<keyword evidence="2" id="KW-1185">Reference proteome</keyword>
<dbReference type="SUPFAM" id="SSF52833">
    <property type="entry name" value="Thioredoxin-like"/>
    <property type="match status" value="1"/>
</dbReference>
<dbReference type="RefSeq" id="WP_097803933.1">
    <property type="nucleotide sequence ID" value="NZ_FXYH01000004.1"/>
</dbReference>
<evidence type="ECO:0000313" key="1">
    <source>
        <dbReference type="EMBL" id="SMX38547.1"/>
    </source>
</evidence>
<reference evidence="1 2" key="1">
    <citation type="submission" date="2017-05" db="EMBL/GenBank/DDBJ databases">
        <authorList>
            <person name="Song R."/>
            <person name="Chenine A.L."/>
            <person name="Ruprecht R.M."/>
        </authorList>
    </citation>
    <scope>NUCLEOTIDE SEQUENCE [LARGE SCALE GENOMIC DNA]</scope>
    <source>
        <strain evidence="1 2">CECT 8663</strain>
    </source>
</reference>
<evidence type="ECO:0008006" key="3">
    <source>
        <dbReference type="Google" id="ProtNLM"/>
    </source>
</evidence>
<sequence>MAEVTLTVCTTCRAGAATDDTGPRAGTQLFDALNAQNLPQGVQLRPVECLSACTRGCSMVLSGGPQRWTYVYGDLDAGDHVEDILAGAAAYAATSDGLVPWRERPVIFRKQSVARIPPQEPKND</sequence>
<dbReference type="Proteomes" id="UP000220836">
    <property type="component" value="Unassembled WGS sequence"/>
</dbReference>
<dbReference type="InterPro" id="IPR036249">
    <property type="entry name" value="Thioredoxin-like_sf"/>
</dbReference>
<dbReference type="EMBL" id="FXYH01000004">
    <property type="protein sequence ID" value="SMX38547.1"/>
    <property type="molecule type" value="Genomic_DNA"/>
</dbReference>
<name>A0A238K7T6_9RHOB</name>
<dbReference type="Gene3D" id="3.40.30.10">
    <property type="entry name" value="Glutaredoxin"/>
    <property type="match status" value="1"/>
</dbReference>
<gene>
    <name evidence="1" type="ORF">PEV8663_01412</name>
</gene>
<dbReference type="OrthoDB" id="424426at2"/>
<evidence type="ECO:0000313" key="2">
    <source>
        <dbReference type="Proteomes" id="UP000220836"/>
    </source>
</evidence>
<dbReference type="InterPro" id="IPR012863">
    <property type="entry name" value="DUF1636"/>
</dbReference>
<dbReference type="AlphaFoldDB" id="A0A238K7T6"/>
<protein>
    <recommendedName>
        <fullName evidence="3">Metal-binding protein</fullName>
    </recommendedName>
</protein>
<dbReference type="Pfam" id="PF07845">
    <property type="entry name" value="DUF1636"/>
    <property type="match status" value="1"/>
</dbReference>